<dbReference type="Proteomes" id="UP000091820">
    <property type="component" value="Unassembled WGS sequence"/>
</dbReference>
<name>A0A1A9WPZ7_9MUSC</name>
<protein>
    <submittedName>
        <fullName evidence="2">Uncharacterized protein</fullName>
    </submittedName>
</protein>
<proteinExistence type="predicted"/>
<evidence type="ECO:0000313" key="3">
    <source>
        <dbReference type="Proteomes" id="UP000091820"/>
    </source>
</evidence>
<keyword evidence="1" id="KW-0812">Transmembrane</keyword>
<keyword evidence="1" id="KW-1133">Transmembrane helix</keyword>
<dbReference type="EnsemblMetazoa" id="GBRI027645-RA">
    <property type="protein sequence ID" value="GBRI027645-PA"/>
    <property type="gene ID" value="GBRI027645"/>
</dbReference>
<sequence>MQHSNSSSNSGGGGGGYGYIGWSLIACTIIHTNTALMIWKVSMQCSPKTRLISLIDQAVQITFILPCVLYNNTHVNTPTRVRNSWVSKTLQLPKTPVCGIRIHTYMDIKRQHLNVQVLTSLANIVPMAIITTTTKKKKKKKEIKCYIKEKLEVSSFNRKKKLIKTMPCFTSHCVVVSYELNFHATVVSFVNLKAVLMNSRTLSNFLQIPAILQNQLSDNNVTMYINKYKH</sequence>
<organism evidence="2 3">
    <name type="scientific">Glossina brevipalpis</name>
    <dbReference type="NCBI Taxonomy" id="37001"/>
    <lineage>
        <taxon>Eukaryota</taxon>
        <taxon>Metazoa</taxon>
        <taxon>Ecdysozoa</taxon>
        <taxon>Arthropoda</taxon>
        <taxon>Hexapoda</taxon>
        <taxon>Insecta</taxon>
        <taxon>Pterygota</taxon>
        <taxon>Neoptera</taxon>
        <taxon>Endopterygota</taxon>
        <taxon>Diptera</taxon>
        <taxon>Brachycera</taxon>
        <taxon>Muscomorpha</taxon>
        <taxon>Hippoboscoidea</taxon>
        <taxon>Glossinidae</taxon>
        <taxon>Glossina</taxon>
    </lineage>
</organism>
<reference evidence="3" key="1">
    <citation type="submission" date="2014-03" db="EMBL/GenBank/DDBJ databases">
        <authorList>
            <person name="Aksoy S."/>
            <person name="Warren W."/>
            <person name="Wilson R.K."/>
        </authorList>
    </citation>
    <scope>NUCLEOTIDE SEQUENCE [LARGE SCALE GENOMIC DNA]</scope>
    <source>
        <strain evidence="3">IAEA</strain>
    </source>
</reference>
<evidence type="ECO:0000256" key="1">
    <source>
        <dbReference type="SAM" id="Phobius"/>
    </source>
</evidence>
<keyword evidence="1" id="KW-0472">Membrane</keyword>
<evidence type="ECO:0000313" key="2">
    <source>
        <dbReference type="EnsemblMetazoa" id="GBRI027645-PA"/>
    </source>
</evidence>
<feature type="transmembrane region" description="Helical" evidence="1">
    <location>
        <begin position="20"/>
        <end position="39"/>
    </location>
</feature>
<dbReference type="AlphaFoldDB" id="A0A1A9WPZ7"/>
<accession>A0A1A9WPZ7</accession>
<dbReference type="VEuPathDB" id="VectorBase:GBRI027645"/>
<keyword evidence="3" id="KW-1185">Reference proteome</keyword>
<reference evidence="2" key="2">
    <citation type="submission" date="2020-05" db="UniProtKB">
        <authorList>
            <consortium name="EnsemblMetazoa"/>
        </authorList>
    </citation>
    <scope>IDENTIFICATION</scope>
    <source>
        <strain evidence="2">IAEA</strain>
    </source>
</reference>